<evidence type="ECO:0000259" key="11">
    <source>
        <dbReference type="PROSITE" id="PS50011"/>
    </source>
</evidence>
<dbReference type="InterPro" id="IPR017441">
    <property type="entry name" value="Protein_kinase_ATP_BS"/>
</dbReference>
<dbReference type="InterPro" id="IPR011992">
    <property type="entry name" value="EF-hand-dom_pair"/>
</dbReference>
<evidence type="ECO:0000256" key="4">
    <source>
        <dbReference type="ARBA" id="ARBA00022741"/>
    </source>
</evidence>
<evidence type="ECO:0000256" key="8">
    <source>
        <dbReference type="ARBA" id="ARBA00024334"/>
    </source>
</evidence>
<evidence type="ECO:0000256" key="6">
    <source>
        <dbReference type="ARBA" id="ARBA00022837"/>
    </source>
</evidence>
<protein>
    <submittedName>
        <fullName evidence="13">Uncharacterized protein</fullName>
    </submittedName>
</protein>
<keyword evidence="3" id="KW-0808">Transferase</keyword>
<comment type="caution">
    <text evidence="13">The sequence shown here is derived from an EMBL/GenBank/DDBJ whole genome shotgun (WGS) entry which is preliminary data.</text>
</comment>
<evidence type="ECO:0000256" key="9">
    <source>
        <dbReference type="PROSITE-ProRule" id="PRU10141"/>
    </source>
</evidence>
<feature type="binding site" evidence="9">
    <location>
        <position position="131"/>
    </location>
    <ligand>
        <name>ATP</name>
        <dbReference type="ChEBI" id="CHEBI:30616"/>
    </ligand>
</feature>
<dbReference type="PROSITE" id="PS00107">
    <property type="entry name" value="PROTEIN_KINASE_ATP"/>
    <property type="match status" value="1"/>
</dbReference>
<dbReference type="EMBL" id="CAXAMN010004558">
    <property type="protein sequence ID" value="CAK9009932.1"/>
    <property type="molecule type" value="Genomic_DNA"/>
</dbReference>
<dbReference type="PROSITE" id="PS00018">
    <property type="entry name" value="EF_HAND_1"/>
    <property type="match status" value="1"/>
</dbReference>
<keyword evidence="14" id="KW-1185">Reference proteome</keyword>
<dbReference type="Pfam" id="PF00069">
    <property type="entry name" value="Pkinase"/>
    <property type="match status" value="1"/>
</dbReference>
<dbReference type="InterPro" id="IPR002048">
    <property type="entry name" value="EF_hand_dom"/>
</dbReference>
<keyword evidence="7 9" id="KW-0067">ATP-binding</keyword>
<evidence type="ECO:0000256" key="10">
    <source>
        <dbReference type="SAM" id="MobiDB-lite"/>
    </source>
</evidence>
<evidence type="ECO:0000256" key="3">
    <source>
        <dbReference type="ARBA" id="ARBA00022679"/>
    </source>
</evidence>
<feature type="domain" description="EF-hand" evidence="12">
    <location>
        <begin position="420"/>
        <end position="455"/>
    </location>
</feature>
<feature type="domain" description="Protein kinase" evidence="11">
    <location>
        <begin position="102"/>
        <end position="369"/>
    </location>
</feature>
<dbReference type="PANTHER" id="PTHR24349">
    <property type="entry name" value="SERINE/THREONINE-PROTEIN KINASE"/>
    <property type="match status" value="1"/>
</dbReference>
<dbReference type="InterPro" id="IPR000719">
    <property type="entry name" value="Prot_kinase_dom"/>
</dbReference>
<keyword evidence="6" id="KW-0106">Calcium</keyword>
<gene>
    <name evidence="13" type="ORF">CCMP2556_LOCUS9875</name>
</gene>
<evidence type="ECO:0000313" key="13">
    <source>
        <dbReference type="EMBL" id="CAK9009932.1"/>
    </source>
</evidence>
<evidence type="ECO:0000256" key="1">
    <source>
        <dbReference type="ARBA" id="ARBA00001946"/>
    </source>
</evidence>
<dbReference type="InterPro" id="IPR050205">
    <property type="entry name" value="CDPK_Ser/Thr_kinases"/>
</dbReference>
<keyword evidence="4 9" id="KW-0547">Nucleotide-binding</keyword>
<accession>A0ABP0J6E8</accession>
<evidence type="ECO:0000259" key="12">
    <source>
        <dbReference type="PROSITE" id="PS50222"/>
    </source>
</evidence>
<sequence length="611" mass="68332">MPPKSPVSSVLIEWHRKRRSAGLKGCPLEQNESADGESNFAGFAGTPSPQRSPDEVLEKSPQPVVEVAMAAFPCSPVVCPSPAEFDREDLVRKNIRQIDSEYEFKEIIGEGSFGKVHKAQHRRTGILRAVKEIPHTGTADEDFELELKALQALDHPHIVEVIEYFDDISSFFLVMELCTGPDIFTYVLDQMDSPEGDGFVPESEISVLLRQCLKSVLCCHAHGFVHRDLNAKNFMITGDDRTVKLIDFGLATRFYGYLPQDQYIEIAGTSHYMAPEMMISGKYSPAVDMWSLGVLLYVCLTGLMLLPKDDDRKKHLLGKKAYVEKKLEKCTQLQKRACSAQARDLLRMMLKYDPAERISASEALSHPFILKHCHEYLGGAVAATTQLDETVIDKLRSFAKAPRLKKVAQLFMAHLAEHDAELLAARHNFRTLDQSGDGEITREELEAGLLAAGIDPPTDMAEIFDGCCAHPAGKLHFVEFLACTMPESLIDERLCHEAFSLLDPESKGRLAAEDLQAVCRFDWERCRKMVQQAKSVDDGTNYFDFDDFYALFCSVQEDVEERPAKIARVDTGSGQSCLGNCFLQFGMRTPGEIRREIVSGCPRLRCPCFSG</sequence>
<name>A0ABP0J6E8_9DINO</name>
<evidence type="ECO:0000256" key="2">
    <source>
        <dbReference type="ARBA" id="ARBA00022527"/>
    </source>
</evidence>
<dbReference type="Gene3D" id="1.10.238.10">
    <property type="entry name" value="EF-hand"/>
    <property type="match status" value="2"/>
</dbReference>
<evidence type="ECO:0000313" key="14">
    <source>
        <dbReference type="Proteomes" id="UP001642484"/>
    </source>
</evidence>
<evidence type="ECO:0000256" key="5">
    <source>
        <dbReference type="ARBA" id="ARBA00022777"/>
    </source>
</evidence>
<dbReference type="Proteomes" id="UP001642484">
    <property type="component" value="Unassembled WGS sequence"/>
</dbReference>
<reference evidence="13 14" key="1">
    <citation type="submission" date="2024-02" db="EMBL/GenBank/DDBJ databases">
        <authorList>
            <person name="Chen Y."/>
            <person name="Shah S."/>
            <person name="Dougan E. K."/>
            <person name="Thang M."/>
            <person name="Chan C."/>
        </authorList>
    </citation>
    <scope>NUCLEOTIDE SEQUENCE [LARGE SCALE GENOMIC DNA]</scope>
</reference>
<feature type="region of interest" description="Disordered" evidence="10">
    <location>
        <begin position="22"/>
        <end position="56"/>
    </location>
</feature>
<dbReference type="SUPFAM" id="SSF47473">
    <property type="entry name" value="EF-hand"/>
    <property type="match status" value="1"/>
</dbReference>
<comment type="cofactor">
    <cofactor evidence="1">
        <name>Mg(2+)</name>
        <dbReference type="ChEBI" id="CHEBI:18420"/>
    </cofactor>
</comment>
<dbReference type="SUPFAM" id="SSF56112">
    <property type="entry name" value="Protein kinase-like (PK-like)"/>
    <property type="match status" value="1"/>
</dbReference>
<organism evidence="13 14">
    <name type="scientific">Durusdinium trenchii</name>
    <dbReference type="NCBI Taxonomy" id="1381693"/>
    <lineage>
        <taxon>Eukaryota</taxon>
        <taxon>Sar</taxon>
        <taxon>Alveolata</taxon>
        <taxon>Dinophyceae</taxon>
        <taxon>Suessiales</taxon>
        <taxon>Symbiodiniaceae</taxon>
        <taxon>Durusdinium</taxon>
    </lineage>
</organism>
<dbReference type="InterPro" id="IPR018247">
    <property type="entry name" value="EF_Hand_1_Ca_BS"/>
</dbReference>
<keyword evidence="2" id="KW-0723">Serine/threonine-protein kinase</keyword>
<evidence type="ECO:0000256" key="7">
    <source>
        <dbReference type="ARBA" id="ARBA00022840"/>
    </source>
</evidence>
<dbReference type="Gene3D" id="1.10.510.10">
    <property type="entry name" value="Transferase(Phosphotransferase) domain 1"/>
    <property type="match status" value="1"/>
</dbReference>
<dbReference type="InterPro" id="IPR011009">
    <property type="entry name" value="Kinase-like_dom_sf"/>
</dbReference>
<dbReference type="PROSITE" id="PS50011">
    <property type="entry name" value="PROTEIN_KINASE_DOM"/>
    <property type="match status" value="1"/>
</dbReference>
<dbReference type="Gene3D" id="3.30.200.20">
    <property type="entry name" value="Phosphorylase Kinase, domain 1"/>
    <property type="match status" value="1"/>
</dbReference>
<comment type="similarity">
    <text evidence="8">Belongs to the protein kinase superfamily. Ser/Thr protein kinase family. CDPK subfamily.</text>
</comment>
<dbReference type="PROSITE" id="PS50222">
    <property type="entry name" value="EF_HAND_2"/>
    <property type="match status" value="1"/>
</dbReference>
<keyword evidence="5" id="KW-0418">Kinase</keyword>
<proteinExistence type="inferred from homology"/>